<feature type="domain" description="O-antigen ligase-related" evidence="6">
    <location>
        <begin position="257"/>
        <end position="408"/>
    </location>
</feature>
<dbReference type="GO" id="GO:0016874">
    <property type="term" value="F:ligase activity"/>
    <property type="evidence" value="ECO:0007669"/>
    <property type="project" value="UniProtKB-KW"/>
</dbReference>
<dbReference type="Pfam" id="PF04932">
    <property type="entry name" value="Wzy_C"/>
    <property type="match status" value="1"/>
</dbReference>
<keyword evidence="4 5" id="KW-0472">Membrane</keyword>
<dbReference type="InterPro" id="IPR051533">
    <property type="entry name" value="WaaL-like"/>
</dbReference>
<organism evidence="7 8">
    <name type="scientific">Microvirga guangxiensis</name>
    <dbReference type="NCBI Taxonomy" id="549386"/>
    <lineage>
        <taxon>Bacteria</taxon>
        <taxon>Pseudomonadati</taxon>
        <taxon>Pseudomonadota</taxon>
        <taxon>Alphaproteobacteria</taxon>
        <taxon>Hyphomicrobiales</taxon>
        <taxon>Methylobacteriaceae</taxon>
        <taxon>Microvirga</taxon>
    </lineage>
</organism>
<protein>
    <submittedName>
        <fullName evidence="7">O-antigen ligase like membrane protein</fullName>
    </submittedName>
</protein>
<keyword evidence="2 5" id="KW-0812">Transmembrane</keyword>
<dbReference type="PANTHER" id="PTHR37422">
    <property type="entry name" value="TEICHURONIC ACID BIOSYNTHESIS PROTEIN TUAE"/>
    <property type="match status" value="1"/>
</dbReference>
<feature type="transmembrane region" description="Helical" evidence="5">
    <location>
        <begin position="112"/>
        <end position="133"/>
    </location>
</feature>
<evidence type="ECO:0000256" key="5">
    <source>
        <dbReference type="SAM" id="Phobius"/>
    </source>
</evidence>
<accession>A0A1G5I7C6</accession>
<dbReference type="Proteomes" id="UP000199569">
    <property type="component" value="Unassembled WGS sequence"/>
</dbReference>
<sequence length="492" mass="52542">MGQANSQVYDVGAAPSAVALMVVLIGGMAIFALFLSGLPAYMLLLPFALCLAVAIVRSTGFAVIAFTVIIYMNASAVLANSHGIRILGDLLAVLMIVAASYHYLSGKRIDQVIVPLLACSVYLASLAATALYARDPGAVLIKALGSAKICAVTVLLIALIHSMKQFHKMCVAIVVAAMLMSTLTIVQYLYTGYSHDFAGFAIASVQHVSGKMDGWRPSGPLTDPNFYAQILVIALPLALQIMISGATRSYAIFGMVASVIIMTALLLTFSRGGLLGAAASLLVLLFINRHRITRKHMMIAVLAGGVGLIAMPSHYLDRFNAGLSSLKQVSTGGIGKDAAISGRASELLAAVYVVEKYPLLGVGYGEFKSYYQEVSIARGLMARGSDRETHSLYLEVLSERGIVGFLFFSTLMILTVASVLKTLSYLQRQRRVAAANAVGAWGAAIAGYLATSMFLHEGYAQYPWLLILTALALPTLAWDPDYERKLRGRARA</sequence>
<feature type="transmembrane region" description="Helical" evidence="5">
    <location>
        <begin position="297"/>
        <end position="316"/>
    </location>
</feature>
<feature type="transmembrane region" description="Helical" evidence="5">
    <location>
        <begin position="273"/>
        <end position="290"/>
    </location>
</feature>
<feature type="transmembrane region" description="Helical" evidence="5">
    <location>
        <begin position="47"/>
        <end position="72"/>
    </location>
</feature>
<evidence type="ECO:0000256" key="2">
    <source>
        <dbReference type="ARBA" id="ARBA00022692"/>
    </source>
</evidence>
<feature type="transmembrane region" description="Helical" evidence="5">
    <location>
        <begin position="84"/>
        <end position="105"/>
    </location>
</feature>
<name>A0A1G5I7C6_9HYPH</name>
<evidence type="ECO:0000313" key="8">
    <source>
        <dbReference type="Proteomes" id="UP000199569"/>
    </source>
</evidence>
<feature type="transmembrane region" description="Helical" evidence="5">
    <location>
        <begin position="461"/>
        <end position="479"/>
    </location>
</feature>
<comment type="subcellular location">
    <subcellularLocation>
        <location evidence="1">Membrane</location>
        <topology evidence="1">Multi-pass membrane protein</topology>
    </subcellularLocation>
</comment>
<feature type="transmembrane region" description="Helical" evidence="5">
    <location>
        <begin position="401"/>
        <end position="420"/>
    </location>
</feature>
<dbReference type="STRING" id="549386.SAMN02927923_02108"/>
<evidence type="ECO:0000256" key="4">
    <source>
        <dbReference type="ARBA" id="ARBA00023136"/>
    </source>
</evidence>
<proteinExistence type="predicted"/>
<dbReference type="AlphaFoldDB" id="A0A1G5I7C6"/>
<feature type="transmembrane region" description="Helical" evidence="5">
    <location>
        <begin position="250"/>
        <end position="267"/>
    </location>
</feature>
<dbReference type="GO" id="GO:0016020">
    <property type="term" value="C:membrane"/>
    <property type="evidence" value="ECO:0007669"/>
    <property type="project" value="UniProtKB-SubCell"/>
</dbReference>
<dbReference type="EMBL" id="FMVJ01000005">
    <property type="protein sequence ID" value="SCY71610.1"/>
    <property type="molecule type" value="Genomic_DNA"/>
</dbReference>
<feature type="transmembrane region" description="Helical" evidence="5">
    <location>
        <begin position="226"/>
        <end position="243"/>
    </location>
</feature>
<keyword evidence="3 5" id="KW-1133">Transmembrane helix</keyword>
<evidence type="ECO:0000259" key="6">
    <source>
        <dbReference type="Pfam" id="PF04932"/>
    </source>
</evidence>
<evidence type="ECO:0000313" key="7">
    <source>
        <dbReference type="EMBL" id="SCY71610.1"/>
    </source>
</evidence>
<dbReference type="PANTHER" id="PTHR37422:SF13">
    <property type="entry name" value="LIPOPOLYSACCHARIDE BIOSYNTHESIS PROTEIN PA4999-RELATED"/>
    <property type="match status" value="1"/>
</dbReference>
<gene>
    <name evidence="7" type="ORF">SAMN02927923_02108</name>
</gene>
<feature type="transmembrane region" description="Helical" evidence="5">
    <location>
        <begin position="432"/>
        <end position="455"/>
    </location>
</feature>
<evidence type="ECO:0000256" key="1">
    <source>
        <dbReference type="ARBA" id="ARBA00004141"/>
    </source>
</evidence>
<evidence type="ECO:0000256" key="3">
    <source>
        <dbReference type="ARBA" id="ARBA00022989"/>
    </source>
</evidence>
<dbReference type="InterPro" id="IPR007016">
    <property type="entry name" value="O-antigen_ligase-rel_domated"/>
</dbReference>
<reference evidence="7 8" key="1">
    <citation type="submission" date="2016-10" db="EMBL/GenBank/DDBJ databases">
        <authorList>
            <person name="de Groot N.N."/>
        </authorList>
    </citation>
    <scope>NUCLEOTIDE SEQUENCE [LARGE SCALE GENOMIC DNA]</scope>
    <source>
        <strain evidence="7 8">CGMCC 1.7666</strain>
    </source>
</reference>
<feature type="transmembrane region" description="Helical" evidence="5">
    <location>
        <begin position="171"/>
        <end position="190"/>
    </location>
</feature>
<keyword evidence="7" id="KW-0436">Ligase</keyword>
<feature type="transmembrane region" description="Helical" evidence="5">
    <location>
        <begin position="139"/>
        <end position="159"/>
    </location>
</feature>
<keyword evidence="8" id="KW-1185">Reference proteome</keyword>
<feature type="transmembrane region" description="Helical" evidence="5">
    <location>
        <begin position="12"/>
        <end position="35"/>
    </location>
</feature>